<dbReference type="InterPro" id="IPR050767">
    <property type="entry name" value="Sel1_AlgK"/>
</dbReference>
<evidence type="ECO:0000256" key="1">
    <source>
        <dbReference type="ARBA" id="ARBA00038101"/>
    </source>
</evidence>
<dbReference type="PANTHER" id="PTHR11102">
    <property type="entry name" value="SEL-1-LIKE PROTEIN"/>
    <property type="match status" value="1"/>
</dbReference>
<dbReference type="OrthoDB" id="202041at2759"/>
<proteinExistence type="inferred from homology"/>
<dbReference type="Gene3D" id="1.25.40.10">
    <property type="entry name" value="Tetratricopeptide repeat domain"/>
    <property type="match status" value="1"/>
</dbReference>
<feature type="region of interest" description="Disordered" evidence="2">
    <location>
        <begin position="343"/>
        <end position="442"/>
    </location>
</feature>
<name>K0TA45_THAOC</name>
<dbReference type="SUPFAM" id="SSF81901">
    <property type="entry name" value="HCP-like"/>
    <property type="match status" value="1"/>
</dbReference>
<dbReference type="Pfam" id="PF08238">
    <property type="entry name" value="Sel1"/>
    <property type="match status" value="2"/>
</dbReference>
<sequence length="497" mass="54686">SEEASLEMIQKRVEVNDPVAIHYLGTCYRDGVHGLAKDMPMAVELFEQAAELGLKEAHVELGNILDGSIAFDSVDNEMSKAIEHYEFAAKQGDAIARHNLGIHEDNSGNYGLARKHWMISAKLGDKESLDQIKDMYMNGIASKSDYAEVMRGYYDANKEMSSPERDESKRRERLRKRSIRLFAERARGLCPHVLAVDRLKPLQGEVHVLHGAPRLHHYAVPQACPPPRPKGVGAHFLAPLRTWQTAGSRGPFPPYPKRPETARRRDLLPTQPFLPKYDAAWIVRETSPFKSTRRLLSIGRTGGDLTPRRPLAHTLGVDLRRSRAPGTLPSRVASTFLLPRQGRRAAAGPVPQTRAREPTMTAGRPVGMPRRSSGATCSRRRTRRRGRPAGTDRGCSSSGPIETSWYLSGDKSSKQGPSAPNLADECILPRGRGGGPGHPVPTCRGSRYLVTSGGSRTRRVDWTVALTGRIAEEADPPRSPPVSSSRAVVPMSASPLR</sequence>
<gene>
    <name evidence="3" type="ORF">THAOC_11566</name>
</gene>
<dbReference type="PANTHER" id="PTHR11102:SF160">
    <property type="entry name" value="ERAD-ASSOCIATED E3 UBIQUITIN-PROTEIN LIGASE COMPONENT HRD3"/>
    <property type="match status" value="1"/>
</dbReference>
<feature type="region of interest" description="Disordered" evidence="2">
    <location>
        <begin position="471"/>
        <end position="497"/>
    </location>
</feature>
<keyword evidence="4" id="KW-1185">Reference proteome</keyword>
<dbReference type="SMART" id="SM00671">
    <property type="entry name" value="SEL1"/>
    <property type="match status" value="3"/>
</dbReference>
<protein>
    <submittedName>
        <fullName evidence="3">Uncharacterized protein</fullName>
    </submittedName>
</protein>
<dbReference type="Proteomes" id="UP000266841">
    <property type="component" value="Unassembled WGS sequence"/>
</dbReference>
<accession>K0TA45</accession>
<feature type="compositionally biased region" description="Basic residues" evidence="2">
    <location>
        <begin position="378"/>
        <end position="387"/>
    </location>
</feature>
<dbReference type="InterPro" id="IPR011990">
    <property type="entry name" value="TPR-like_helical_dom_sf"/>
</dbReference>
<reference evidence="3 4" key="1">
    <citation type="journal article" date="2012" name="Genome Biol.">
        <title>Genome and low-iron response of an oceanic diatom adapted to chronic iron limitation.</title>
        <authorList>
            <person name="Lommer M."/>
            <person name="Specht M."/>
            <person name="Roy A.S."/>
            <person name="Kraemer L."/>
            <person name="Andreson R."/>
            <person name="Gutowska M.A."/>
            <person name="Wolf J."/>
            <person name="Bergner S.V."/>
            <person name="Schilhabel M.B."/>
            <person name="Klostermeier U.C."/>
            <person name="Beiko R.G."/>
            <person name="Rosenstiel P."/>
            <person name="Hippler M."/>
            <person name="Laroche J."/>
        </authorList>
    </citation>
    <scope>NUCLEOTIDE SEQUENCE [LARGE SCALE GENOMIC DNA]</scope>
    <source>
        <strain evidence="3 4">CCMP1005</strain>
    </source>
</reference>
<evidence type="ECO:0000313" key="4">
    <source>
        <dbReference type="Proteomes" id="UP000266841"/>
    </source>
</evidence>
<dbReference type="AlphaFoldDB" id="K0TA45"/>
<organism evidence="3 4">
    <name type="scientific">Thalassiosira oceanica</name>
    <name type="common">Marine diatom</name>
    <dbReference type="NCBI Taxonomy" id="159749"/>
    <lineage>
        <taxon>Eukaryota</taxon>
        <taxon>Sar</taxon>
        <taxon>Stramenopiles</taxon>
        <taxon>Ochrophyta</taxon>
        <taxon>Bacillariophyta</taxon>
        <taxon>Coscinodiscophyceae</taxon>
        <taxon>Thalassiosirophycidae</taxon>
        <taxon>Thalassiosirales</taxon>
        <taxon>Thalassiosiraceae</taxon>
        <taxon>Thalassiosira</taxon>
    </lineage>
</organism>
<evidence type="ECO:0000256" key="2">
    <source>
        <dbReference type="SAM" id="MobiDB-lite"/>
    </source>
</evidence>
<dbReference type="InterPro" id="IPR006597">
    <property type="entry name" value="Sel1-like"/>
</dbReference>
<evidence type="ECO:0000313" key="3">
    <source>
        <dbReference type="EMBL" id="EJK67407.1"/>
    </source>
</evidence>
<comment type="caution">
    <text evidence="3">The sequence shown here is derived from an EMBL/GenBank/DDBJ whole genome shotgun (WGS) entry which is preliminary data.</text>
</comment>
<feature type="compositionally biased region" description="Low complexity" evidence="2">
    <location>
        <begin position="481"/>
        <end position="497"/>
    </location>
</feature>
<feature type="non-terminal residue" evidence="3">
    <location>
        <position position="1"/>
    </location>
</feature>
<comment type="similarity">
    <text evidence="1">Belongs to the sel-1 family.</text>
</comment>
<dbReference type="EMBL" id="AGNL01013181">
    <property type="protein sequence ID" value="EJK67407.1"/>
    <property type="molecule type" value="Genomic_DNA"/>
</dbReference>